<dbReference type="STRING" id="212818.A0A0D1ZU85"/>
<dbReference type="GeneID" id="27325514"/>
<keyword evidence="7" id="KW-1185">Reference proteome</keyword>
<keyword evidence="3" id="KW-0560">Oxidoreductase</keyword>
<dbReference type="GO" id="GO:0008677">
    <property type="term" value="F:2-dehydropantoate 2-reductase activity"/>
    <property type="evidence" value="ECO:0007669"/>
    <property type="project" value="InterPro"/>
</dbReference>
<gene>
    <name evidence="6" type="ORF">PV10_07669</name>
</gene>
<dbReference type="FunFam" id="1.10.1040.10:FF:000017">
    <property type="entry name" value="2-dehydropantoate 2-reductase"/>
    <property type="match status" value="1"/>
</dbReference>
<evidence type="ECO:0000259" key="5">
    <source>
        <dbReference type="Pfam" id="PF08546"/>
    </source>
</evidence>
<sequence>MRSRLTVTGWKCIQYANNLARPYPRYPQCRAISQLSQSSRVPRLAALNRGQCPFAAGPALYTSQQQHRQLNREMSTSSPSPSKSPRVLFFGTGAIGSVYAYLLSRTIPANSIYTVCRSNYAHAREHGFTINSTIWGDNLHVHPQVVDSVSSAVASSPSEPFDYVIVTAKSIESTPSIPTLIRPAVGADTTIVLIQNGIDIEPIYAQEFPDSTILSCVIYLPATQTSPGVITHREIEYLHLGTYPATSPTSVSSPTSTSGQTRKLHRDQLHAEAFTQLLTASGATATLHADVQRERWRKLLVNAAWNPVCALSRSRDAAFMASTPDDGAEVIRQLMLEVASIANAIGYADLGPDQVDHQISRAKARPLPGVEPSMLADVAAGRNMEVEAIVGNALRIAQRNNVHTPLLRLVYSLVKALDDVSRRDRER</sequence>
<dbReference type="EMBL" id="KN847524">
    <property type="protein sequence ID" value="KIV90358.1"/>
    <property type="molecule type" value="Genomic_DNA"/>
</dbReference>
<dbReference type="Pfam" id="PF02558">
    <property type="entry name" value="ApbA"/>
    <property type="match status" value="1"/>
</dbReference>
<dbReference type="NCBIfam" id="TIGR00745">
    <property type="entry name" value="apbA_panE"/>
    <property type="match status" value="1"/>
</dbReference>
<dbReference type="PANTHER" id="PTHR21708:SF30">
    <property type="entry name" value="2-DEHYDROPANTOATE 2-REDUCTASE-RELATED"/>
    <property type="match status" value="1"/>
</dbReference>
<dbReference type="InterPro" id="IPR008927">
    <property type="entry name" value="6-PGluconate_DH-like_C_sf"/>
</dbReference>
<evidence type="ECO:0000256" key="2">
    <source>
        <dbReference type="ARBA" id="ARBA00022857"/>
    </source>
</evidence>
<evidence type="ECO:0000313" key="7">
    <source>
        <dbReference type="Proteomes" id="UP000054302"/>
    </source>
</evidence>
<feature type="domain" description="Ketopantoate reductase C-terminal" evidence="5">
    <location>
        <begin position="290"/>
        <end position="417"/>
    </location>
</feature>
<dbReference type="InterPro" id="IPR013332">
    <property type="entry name" value="KPR_N"/>
</dbReference>
<dbReference type="SUPFAM" id="SSF51735">
    <property type="entry name" value="NAD(P)-binding Rossmann-fold domains"/>
    <property type="match status" value="1"/>
</dbReference>
<organism evidence="6 7">
    <name type="scientific">Exophiala mesophila</name>
    <name type="common">Black yeast-like fungus</name>
    <dbReference type="NCBI Taxonomy" id="212818"/>
    <lineage>
        <taxon>Eukaryota</taxon>
        <taxon>Fungi</taxon>
        <taxon>Dikarya</taxon>
        <taxon>Ascomycota</taxon>
        <taxon>Pezizomycotina</taxon>
        <taxon>Eurotiomycetes</taxon>
        <taxon>Chaetothyriomycetidae</taxon>
        <taxon>Chaetothyriales</taxon>
        <taxon>Herpotrichiellaceae</taxon>
        <taxon>Exophiala</taxon>
    </lineage>
</organism>
<keyword evidence="2" id="KW-0521">NADP</keyword>
<dbReference type="InterPro" id="IPR003710">
    <property type="entry name" value="ApbA"/>
</dbReference>
<dbReference type="VEuPathDB" id="FungiDB:PV10_07669"/>
<dbReference type="InterPro" id="IPR013752">
    <property type="entry name" value="KPA_reductase"/>
</dbReference>
<dbReference type="Pfam" id="PF08546">
    <property type="entry name" value="ApbA_C"/>
    <property type="match status" value="1"/>
</dbReference>
<reference evidence="6 7" key="1">
    <citation type="submission" date="2015-01" db="EMBL/GenBank/DDBJ databases">
        <title>The Genome Sequence of Exophiala mesophila CBS40295.</title>
        <authorList>
            <consortium name="The Broad Institute Genomics Platform"/>
            <person name="Cuomo C."/>
            <person name="de Hoog S."/>
            <person name="Gorbushina A."/>
            <person name="Stielow B."/>
            <person name="Teixiera M."/>
            <person name="Abouelleil A."/>
            <person name="Chapman S.B."/>
            <person name="Priest M."/>
            <person name="Young S.K."/>
            <person name="Wortman J."/>
            <person name="Nusbaum C."/>
            <person name="Birren B."/>
        </authorList>
    </citation>
    <scope>NUCLEOTIDE SEQUENCE [LARGE SCALE GENOMIC DNA]</scope>
    <source>
        <strain evidence="6 7">CBS 40295</strain>
    </source>
</reference>
<evidence type="ECO:0000259" key="4">
    <source>
        <dbReference type="Pfam" id="PF02558"/>
    </source>
</evidence>
<dbReference type="InterPro" id="IPR051402">
    <property type="entry name" value="KPR-Related"/>
</dbReference>
<evidence type="ECO:0000256" key="3">
    <source>
        <dbReference type="ARBA" id="ARBA00023002"/>
    </source>
</evidence>
<dbReference type="PANTHER" id="PTHR21708">
    <property type="entry name" value="PROBABLE 2-DEHYDROPANTOATE 2-REDUCTASE"/>
    <property type="match status" value="1"/>
</dbReference>
<evidence type="ECO:0000256" key="1">
    <source>
        <dbReference type="ARBA" id="ARBA00007870"/>
    </source>
</evidence>
<dbReference type="HOGENOM" id="CLU_031468_2_0_1"/>
<dbReference type="GO" id="GO:0005737">
    <property type="term" value="C:cytoplasm"/>
    <property type="evidence" value="ECO:0007669"/>
    <property type="project" value="TreeGrafter"/>
</dbReference>
<proteinExistence type="inferred from homology"/>
<evidence type="ECO:0008006" key="8">
    <source>
        <dbReference type="Google" id="ProtNLM"/>
    </source>
</evidence>
<protein>
    <recommendedName>
        <fullName evidence="8">2-dehydropantoate 2-reductase</fullName>
    </recommendedName>
</protein>
<name>A0A0D1ZU85_EXOME</name>
<accession>A0A0D1ZU85</accession>
<dbReference type="SUPFAM" id="SSF48179">
    <property type="entry name" value="6-phosphogluconate dehydrogenase C-terminal domain-like"/>
    <property type="match status" value="1"/>
</dbReference>
<dbReference type="OMA" id="THREIEY"/>
<feature type="domain" description="Ketopantoate reductase N-terminal" evidence="4">
    <location>
        <begin position="88"/>
        <end position="244"/>
    </location>
</feature>
<dbReference type="RefSeq" id="XP_016221932.1">
    <property type="nucleotide sequence ID" value="XM_016372600.1"/>
</dbReference>
<dbReference type="InterPro" id="IPR013328">
    <property type="entry name" value="6PGD_dom2"/>
</dbReference>
<dbReference type="AlphaFoldDB" id="A0A0D1ZU85"/>
<evidence type="ECO:0000313" key="6">
    <source>
        <dbReference type="EMBL" id="KIV90358.1"/>
    </source>
</evidence>
<dbReference type="InterPro" id="IPR036291">
    <property type="entry name" value="NAD(P)-bd_dom_sf"/>
</dbReference>
<comment type="similarity">
    <text evidence="1">Belongs to the ketopantoate reductase family.</text>
</comment>
<dbReference type="Gene3D" id="3.40.50.720">
    <property type="entry name" value="NAD(P)-binding Rossmann-like Domain"/>
    <property type="match status" value="1"/>
</dbReference>
<dbReference type="Proteomes" id="UP000054302">
    <property type="component" value="Unassembled WGS sequence"/>
</dbReference>
<dbReference type="GO" id="GO:0015940">
    <property type="term" value="P:pantothenate biosynthetic process"/>
    <property type="evidence" value="ECO:0007669"/>
    <property type="project" value="InterPro"/>
</dbReference>
<dbReference type="OrthoDB" id="3609at2759"/>
<dbReference type="Gene3D" id="1.10.1040.10">
    <property type="entry name" value="N-(1-d-carboxylethyl)-l-norvaline Dehydrogenase, domain 2"/>
    <property type="match status" value="1"/>
</dbReference>